<evidence type="ECO:0008006" key="8">
    <source>
        <dbReference type="Google" id="ProtNLM"/>
    </source>
</evidence>
<keyword evidence="7" id="KW-1185">Reference proteome</keyword>
<organism evidence="6 7">
    <name type="scientific">Gonapodya prolifera (strain JEL478)</name>
    <name type="common">Monoblepharis prolifera</name>
    <dbReference type="NCBI Taxonomy" id="1344416"/>
    <lineage>
        <taxon>Eukaryota</taxon>
        <taxon>Fungi</taxon>
        <taxon>Fungi incertae sedis</taxon>
        <taxon>Chytridiomycota</taxon>
        <taxon>Chytridiomycota incertae sedis</taxon>
        <taxon>Monoblepharidomycetes</taxon>
        <taxon>Monoblepharidales</taxon>
        <taxon>Gonapodyaceae</taxon>
        <taxon>Gonapodya</taxon>
    </lineage>
</organism>
<dbReference type="GO" id="GO:1901255">
    <property type="term" value="P:nucleotide-excision repair involved in interstrand cross-link repair"/>
    <property type="evidence" value="ECO:0007669"/>
    <property type="project" value="TreeGrafter"/>
</dbReference>
<keyword evidence="4" id="KW-0378">Hydrolase</keyword>
<dbReference type="EMBL" id="KQ965749">
    <property type="protein sequence ID" value="KXS17054.1"/>
    <property type="molecule type" value="Genomic_DNA"/>
</dbReference>
<keyword evidence="5" id="KW-0234">DNA repair</keyword>
<evidence type="ECO:0000256" key="2">
    <source>
        <dbReference type="ARBA" id="ARBA00022759"/>
    </source>
</evidence>
<dbReference type="GO" id="GO:0000110">
    <property type="term" value="C:nucleotide-excision repair factor 1 complex"/>
    <property type="evidence" value="ECO:0007669"/>
    <property type="project" value="TreeGrafter"/>
</dbReference>
<dbReference type="PANTHER" id="PTHR10150:SF0">
    <property type="entry name" value="DNA REPAIR ENDONUCLEASE XPF"/>
    <property type="match status" value="1"/>
</dbReference>
<dbReference type="Proteomes" id="UP000070544">
    <property type="component" value="Unassembled WGS sequence"/>
</dbReference>
<dbReference type="GO" id="GO:0000712">
    <property type="term" value="P:resolution of meiotic recombination intermediates"/>
    <property type="evidence" value="ECO:0007669"/>
    <property type="project" value="TreeGrafter"/>
</dbReference>
<protein>
    <recommendedName>
        <fullName evidence="8">ERCC4 domain-containing protein</fullName>
    </recommendedName>
</protein>
<reference evidence="6 7" key="1">
    <citation type="journal article" date="2015" name="Genome Biol. Evol.">
        <title>Phylogenomic analyses indicate that early fungi evolved digesting cell walls of algal ancestors of land plants.</title>
        <authorList>
            <person name="Chang Y."/>
            <person name="Wang S."/>
            <person name="Sekimoto S."/>
            <person name="Aerts A.L."/>
            <person name="Choi C."/>
            <person name="Clum A."/>
            <person name="LaButti K.M."/>
            <person name="Lindquist E.A."/>
            <person name="Yee Ngan C."/>
            <person name="Ohm R.A."/>
            <person name="Salamov A.A."/>
            <person name="Grigoriev I.V."/>
            <person name="Spatafora J.W."/>
            <person name="Berbee M.L."/>
        </authorList>
    </citation>
    <scope>NUCLEOTIDE SEQUENCE [LARGE SCALE GENOMIC DNA]</scope>
    <source>
        <strain evidence="6 7">JEL478</strain>
    </source>
</reference>
<dbReference type="STRING" id="1344416.A0A139AKI4"/>
<dbReference type="GO" id="GO:0000724">
    <property type="term" value="P:double-strand break repair via homologous recombination"/>
    <property type="evidence" value="ECO:0007669"/>
    <property type="project" value="TreeGrafter"/>
</dbReference>
<accession>A0A139AKI4</accession>
<keyword evidence="2" id="KW-0255">Endonuclease</keyword>
<dbReference type="Gene3D" id="3.40.50.10130">
    <property type="match status" value="1"/>
</dbReference>
<gene>
    <name evidence="6" type="ORF">M427DRAFT_97349</name>
</gene>
<dbReference type="InterPro" id="IPR010994">
    <property type="entry name" value="RuvA_2-like"/>
</dbReference>
<keyword evidence="1" id="KW-0540">Nuclease</keyword>
<dbReference type="GO" id="GO:0003697">
    <property type="term" value="F:single-stranded DNA binding"/>
    <property type="evidence" value="ECO:0007669"/>
    <property type="project" value="TreeGrafter"/>
</dbReference>
<dbReference type="GO" id="GO:0003684">
    <property type="term" value="F:damaged DNA binding"/>
    <property type="evidence" value="ECO:0007669"/>
    <property type="project" value="TreeGrafter"/>
</dbReference>
<dbReference type="Gene3D" id="1.10.150.20">
    <property type="entry name" value="5' to 3' exonuclease, C-terminal subdomain"/>
    <property type="match status" value="1"/>
</dbReference>
<dbReference type="PANTHER" id="PTHR10150">
    <property type="entry name" value="DNA REPAIR ENDONUCLEASE XPF"/>
    <property type="match status" value="1"/>
</dbReference>
<dbReference type="AlphaFoldDB" id="A0A139AKI4"/>
<evidence type="ECO:0000256" key="1">
    <source>
        <dbReference type="ARBA" id="ARBA00022722"/>
    </source>
</evidence>
<dbReference type="OrthoDB" id="361020at2759"/>
<evidence type="ECO:0000256" key="4">
    <source>
        <dbReference type="ARBA" id="ARBA00022801"/>
    </source>
</evidence>
<dbReference type="GO" id="GO:0000014">
    <property type="term" value="F:single-stranded DNA endodeoxyribonuclease activity"/>
    <property type="evidence" value="ECO:0007669"/>
    <property type="project" value="TreeGrafter"/>
</dbReference>
<dbReference type="OMA" id="ACYDFLH"/>
<evidence type="ECO:0000256" key="5">
    <source>
        <dbReference type="ARBA" id="ARBA00023204"/>
    </source>
</evidence>
<sequence>LTLLTLSFPNLRYVWSPNPHKTADMFEELKQNQEEPNPDHGGAVGVDNLTDLTVSFAPVQRDILRALPGIISRAAKLVMQKYRNFLAVSNLSEDELIRLIGTEDARRVVNI</sequence>
<proteinExistence type="predicted"/>
<name>A0A139AKI4_GONPJ</name>
<dbReference type="SUPFAM" id="SSF47781">
    <property type="entry name" value="RuvA domain 2-like"/>
    <property type="match status" value="1"/>
</dbReference>
<evidence type="ECO:0000256" key="3">
    <source>
        <dbReference type="ARBA" id="ARBA00022763"/>
    </source>
</evidence>
<evidence type="ECO:0000313" key="7">
    <source>
        <dbReference type="Proteomes" id="UP000070544"/>
    </source>
</evidence>
<feature type="non-terminal residue" evidence="6">
    <location>
        <position position="1"/>
    </location>
</feature>
<keyword evidence="3" id="KW-0227">DNA damage</keyword>
<evidence type="ECO:0000313" key="6">
    <source>
        <dbReference type="EMBL" id="KXS17054.1"/>
    </source>
</evidence>